<keyword evidence="3" id="KW-0804">Transcription</keyword>
<keyword evidence="4" id="KW-0539">Nucleus</keyword>
<gene>
    <name evidence="6" type="ORF">OPV22_012358</name>
</gene>
<name>A0AAV8R2Y3_ENSVE</name>
<dbReference type="GO" id="GO:0006355">
    <property type="term" value="P:regulation of DNA-templated transcription"/>
    <property type="evidence" value="ECO:0007669"/>
    <property type="project" value="InterPro"/>
</dbReference>
<evidence type="ECO:0000256" key="1">
    <source>
        <dbReference type="ARBA" id="ARBA00023015"/>
    </source>
</evidence>
<evidence type="ECO:0000256" key="2">
    <source>
        <dbReference type="ARBA" id="ARBA00023125"/>
    </source>
</evidence>
<dbReference type="GO" id="GO:0003677">
    <property type="term" value="F:DNA binding"/>
    <property type="evidence" value="ECO:0007669"/>
    <property type="project" value="UniProtKB-KW"/>
</dbReference>
<evidence type="ECO:0000313" key="7">
    <source>
        <dbReference type="Proteomes" id="UP001222027"/>
    </source>
</evidence>
<dbReference type="SUPFAM" id="SSF101941">
    <property type="entry name" value="NAC domain"/>
    <property type="match status" value="1"/>
</dbReference>
<evidence type="ECO:0000259" key="5">
    <source>
        <dbReference type="PROSITE" id="PS51005"/>
    </source>
</evidence>
<dbReference type="AlphaFoldDB" id="A0AAV8R2Y3"/>
<dbReference type="PANTHER" id="PTHR31744:SF96">
    <property type="entry name" value="NAC DOMAIN-CONTAINING PROTEIN 21_22"/>
    <property type="match status" value="1"/>
</dbReference>
<evidence type="ECO:0000256" key="4">
    <source>
        <dbReference type="ARBA" id="ARBA00023242"/>
    </source>
</evidence>
<feature type="domain" description="NAC" evidence="5">
    <location>
        <begin position="11"/>
        <end position="166"/>
    </location>
</feature>
<accession>A0AAV8R2Y3</accession>
<organism evidence="6 7">
    <name type="scientific">Ensete ventricosum</name>
    <name type="common">Abyssinian banana</name>
    <name type="synonym">Musa ensete</name>
    <dbReference type="NCBI Taxonomy" id="4639"/>
    <lineage>
        <taxon>Eukaryota</taxon>
        <taxon>Viridiplantae</taxon>
        <taxon>Streptophyta</taxon>
        <taxon>Embryophyta</taxon>
        <taxon>Tracheophyta</taxon>
        <taxon>Spermatophyta</taxon>
        <taxon>Magnoliopsida</taxon>
        <taxon>Liliopsida</taxon>
        <taxon>Zingiberales</taxon>
        <taxon>Musaceae</taxon>
        <taxon>Ensete</taxon>
    </lineage>
</organism>
<dbReference type="InterPro" id="IPR003441">
    <property type="entry name" value="NAC-dom"/>
</dbReference>
<dbReference type="Pfam" id="PF02365">
    <property type="entry name" value="NAM"/>
    <property type="match status" value="1"/>
</dbReference>
<dbReference type="Proteomes" id="UP001222027">
    <property type="component" value="Unassembled WGS sequence"/>
</dbReference>
<keyword evidence="7" id="KW-1185">Reference proteome</keyword>
<reference evidence="6 7" key="1">
    <citation type="submission" date="2022-12" db="EMBL/GenBank/DDBJ databases">
        <title>Chromosome-scale assembly of the Ensete ventricosum genome.</title>
        <authorList>
            <person name="Dussert Y."/>
            <person name="Stocks J."/>
            <person name="Wendawek A."/>
            <person name="Woldeyes F."/>
            <person name="Nichols R.A."/>
            <person name="Borrell J.S."/>
        </authorList>
    </citation>
    <scope>NUCLEOTIDE SEQUENCE [LARGE SCALE GENOMIC DNA]</scope>
    <source>
        <strain evidence="7">cv. Maze</strain>
        <tissue evidence="6">Seeds</tissue>
    </source>
</reference>
<proteinExistence type="predicted"/>
<protein>
    <recommendedName>
        <fullName evidence="5">NAC domain-containing protein</fullName>
    </recommendedName>
</protein>
<dbReference type="InterPro" id="IPR036093">
    <property type="entry name" value="NAC_dom_sf"/>
</dbReference>
<evidence type="ECO:0000256" key="3">
    <source>
        <dbReference type="ARBA" id="ARBA00023163"/>
    </source>
</evidence>
<sequence length="286" mass="31831">MSFLSMTEARLPPGFRFHPRDEELVCDYLEKKVRGGSDGAGSSHGGYPVIVDVDLNKCEPWDLPEMACVGGKAWYFYSLRDRKYATGQRTNRATMTGYWKATGKDRQVRRRGAMVGMRKTLVFYHGRAPKGKKTDWVMHEFRMESSDLPSFPPLHEDWVLCRVIHKSRGGATTSEPATETSCHDNNPNASSLPPLMEPFISFDPARLESNTQVPCFSDLPPSSVPLQDVAAPPTSTGGFPDSGAYDSNDDKVSKNVLNHFLPPSLPQGSLESFFADNGLSQMWNTF</sequence>
<dbReference type="PANTHER" id="PTHR31744">
    <property type="entry name" value="PROTEIN CUP-SHAPED COTYLEDON 2-RELATED"/>
    <property type="match status" value="1"/>
</dbReference>
<evidence type="ECO:0000313" key="6">
    <source>
        <dbReference type="EMBL" id="KAJ8490637.1"/>
    </source>
</evidence>
<comment type="caution">
    <text evidence="6">The sequence shown here is derived from an EMBL/GenBank/DDBJ whole genome shotgun (WGS) entry which is preliminary data.</text>
</comment>
<dbReference type="PROSITE" id="PS51005">
    <property type="entry name" value="NAC"/>
    <property type="match status" value="1"/>
</dbReference>
<dbReference type="Gene3D" id="2.170.150.80">
    <property type="entry name" value="NAC domain"/>
    <property type="match status" value="1"/>
</dbReference>
<dbReference type="EMBL" id="JAQQAF010000004">
    <property type="protein sequence ID" value="KAJ8490637.1"/>
    <property type="molecule type" value="Genomic_DNA"/>
</dbReference>
<keyword evidence="2" id="KW-0238">DNA-binding</keyword>
<keyword evidence="1" id="KW-0805">Transcription regulation</keyword>